<gene>
    <name evidence="2" type="ORF">EYF80_040184</name>
</gene>
<feature type="region of interest" description="Disordered" evidence="1">
    <location>
        <begin position="1"/>
        <end position="29"/>
    </location>
</feature>
<dbReference type="AlphaFoldDB" id="A0A4Z2G7S3"/>
<comment type="caution">
    <text evidence="2">The sequence shown here is derived from an EMBL/GenBank/DDBJ whole genome shotgun (WGS) entry which is preliminary data.</text>
</comment>
<evidence type="ECO:0000313" key="3">
    <source>
        <dbReference type="Proteomes" id="UP000314294"/>
    </source>
</evidence>
<proteinExistence type="predicted"/>
<keyword evidence="3" id="KW-1185">Reference proteome</keyword>
<name>A0A4Z2G7S3_9TELE</name>
<evidence type="ECO:0000313" key="2">
    <source>
        <dbReference type="EMBL" id="TNN49626.1"/>
    </source>
</evidence>
<sequence length="81" mass="9218">MIERKELVTRKPRRPSPPSPGTRGLSEEEGLRSGLLLLKVMKRCWQNSSGSSLSRNVCMKSLKPSKRWKTNLKVEQIPANE</sequence>
<reference evidence="2 3" key="1">
    <citation type="submission" date="2019-03" db="EMBL/GenBank/DDBJ databases">
        <title>First draft genome of Liparis tanakae, snailfish: a comprehensive survey of snailfish specific genes.</title>
        <authorList>
            <person name="Kim W."/>
            <person name="Song I."/>
            <person name="Jeong J.-H."/>
            <person name="Kim D."/>
            <person name="Kim S."/>
            <person name="Ryu S."/>
            <person name="Song J.Y."/>
            <person name="Lee S.K."/>
        </authorList>
    </citation>
    <scope>NUCLEOTIDE SEQUENCE [LARGE SCALE GENOMIC DNA]</scope>
    <source>
        <tissue evidence="2">Muscle</tissue>
    </source>
</reference>
<evidence type="ECO:0000256" key="1">
    <source>
        <dbReference type="SAM" id="MobiDB-lite"/>
    </source>
</evidence>
<protein>
    <submittedName>
        <fullName evidence="2">Uncharacterized protein</fullName>
    </submittedName>
</protein>
<organism evidence="2 3">
    <name type="scientific">Liparis tanakae</name>
    <name type="common">Tanaka's snailfish</name>
    <dbReference type="NCBI Taxonomy" id="230148"/>
    <lineage>
        <taxon>Eukaryota</taxon>
        <taxon>Metazoa</taxon>
        <taxon>Chordata</taxon>
        <taxon>Craniata</taxon>
        <taxon>Vertebrata</taxon>
        <taxon>Euteleostomi</taxon>
        <taxon>Actinopterygii</taxon>
        <taxon>Neopterygii</taxon>
        <taxon>Teleostei</taxon>
        <taxon>Neoteleostei</taxon>
        <taxon>Acanthomorphata</taxon>
        <taxon>Eupercaria</taxon>
        <taxon>Perciformes</taxon>
        <taxon>Cottioidei</taxon>
        <taxon>Cottales</taxon>
        <taxon>Liparidae</taxon>
        <taxon>Liparis</taxon>
    </lineage>
</organism>
<dbReference type="Proteomes" id="UP000314294">
    <property type="component" value="Unassembled WGS sequence"/>
</dbReference>
<dbReference type="EMBL" id="SRLO01000648">
    <property type="protein sequence ID" value="TNN49626.1"/>
    <property type="molecule type" value="Genomic_DNA"/>
</dbReference>
<accession>A0A4Z2G7S3</accession>